<evidence type="ECO:0000256" key="2">
    <source>
        <dbReference type="ARBA" id="ARBA00022670"/>
    </source>
</evidence>
<evidence type="ECO:0000313" key="8">
    <source>
        <dbReference type="Proteomes" id="UP000285120"/>
    </source>
</evidence>
<dbReference type="SUPFAM" id="SSF54001">
    <property type="entry name" value="Cysteine proteinases"/>
    <property type="match status" value="1"/>
</dbReference>
<evidence type="ECO:0000256" key="4">
    <source>
        <dbReference type="ARBA" id="ARBA00022807"/>
    </source>
</evidence>
<evidence type="ECO:0000313" key="7">
    <source>
        <dbReference type="EMBL" id="RKD76587.1"/>
    </source>
</evidence>
<dbReference type="PROSITE" id="PS51935">
    <property type="entry name" value="NLPC_P60"/>
    <property type="match status" value="1"/>
</dbReference>
<dbReference type="InterPro" id="IPR051202">
    <property type="entry name" value="Peptidase_C40"/>
</dbReference>
<dbReference type="InterPro" id="IPR038765">
    <property type="entry name" value="Papain-like_cys_pep_sf"/>
</dbReference>
<feature type="chain" id="PRO_5019263352" evidence="5">
    <location>
        <begin position="23"/>
        <end position="162"/>
    </location>
</feature>
<dbReference type="PANTHER" id="PTHR47053:SF1">
    <property type="entry name" value="MUREIN DD-ENDOPEPTIDASE MEPH-RELATED"/>
    <property type="match status" value="1"/>
</dbReference>
<organism evidence="7 8">
    <name type="scientific">Sinobaca qinghaiensis</name>
    <dbReference type="NCBI Taxonomy" id="342944"/>
    <lineage>
        <taxon>Bacteria</taxon>
        <taxon>Bacillati</taxon>
        <taxon>Bacillota</taxon>
        <taxon>Bacilli</taxon>
        <taxon>Bacillales</taxon>
        <taxon>Sporolactobacillaceae</taxon>
        <taxon>Sinobaca</taxon>
    </lineage>
</organism>
<dbReference type="Gene3D" id="3.90.1720.10">
    <property type="entry name" value="endopeptidase domain like (from Nostoc punctiforme)"/>
    <property type="match status" value="1"/>
</dbReference>
<feature type="signal peptide" evidence="5">
    <location>
        <begin position="1"/>
        <end position="22"/>
    </location>
</feature>
<name>A0A419V986_9BACL</name>
<dbReference type="InterPro" id="IPR000064">
    <property type="entry name" value="NLP_P60_dom"/>
</dbReference>
<protein>
    <submittedName>
        <fullName evidence="7">NlpC/P60 family protein</fullName>
    </submittedName>
</protein>
<comment type="similarity">
    <text evidence="1">Belongs to the peptidase C40 family.</text>
</comment>
<evidence type="ECO:0000256" key="5">
    <source>
        <dbReference type="SAM" id="SignalP"/>
    </source>
</evidence>
<keyword evidence="5" id="KW-0732">Signal</keyword>
<dbReference type="GO" id="GO:0006508">
    <property type="term" value="P:proteolysis"/>
    <property type="evidence" value="ECO:0007669"/>
    <property type="project" value="UniProtKB-KW"/>
</dbReference>
<dbReference type="EMBL" id="RAPK01000006">
    <property type="protein sequence ID" value="RKD76587.1"/>
    <property type="molecule type" value="Genomic_DNA"/>
</dbReference>
<proteinExistence type="inferred from homology"/>
<keyword evidence="4" id="KW-0788">Thiol protease</keyword>
<dbReference type="PROSITE" id="PS51257">
    <property type="entry name" value="PROKAR_LIPOPROTEIN"/>
    <property type="match status" value="1"/>
</dbReference>
<gene>
    <name evidence="7" type="ORF">ATL39_0807</name>
</gene>
<dbReference type="PANTHER" id="PTHR47053">
    <property type="entry name" value="MUREIN DD-ENDOPEPTIDASE MEPH-RELATED"/>
    <property type="match status" value="1"/>
</dbReference>
<dbReference type="Pfam" id="PF00877">
    <property type="entry name" value="NLPC_P60"/>
    <property type="match status" value="1"/>
</dbReference>
<dbReference type="GO" id="GO:0008234">
    <property type="term" value="F:cysteine-type peptidase activity"/>
    <property type="evidence" value="ECO:0007669"/>
    <property type="project" value="UniProtKB-KW"/>
</dbReference>
<accession>A0A419V986</accession>
<dbReference type="Proteomes" id="UP000285120">
    <property type="component" value="Unassembled WGS sequence"/>
</dbReference>
<sequence length="162" mass="18006">MSRYFVMIYAAVFLGLAGCSFEAEPPADWSQSDRESVIEAAAAQIGNTEYEFGAGRTEAEREEGIFDCSSFVHWAFEQEGMKLGSMRGVTTDTLKHKGERISPEEMQTGDLVFFDTYKKDGHVGIYIGNGEYIGAQESTGAAVESLEEGYWSSVFNEHVRRI</sequence>
<keyword evidence="8" id="KW-1185">Reference proteome</keyword>
<keyword evidence="3" id="KW-0378">Hydrolase</keyword>
<keyword evidence="2" id="KW-0645">Protease</keyword>
<feature type="domain" description="NlpC/P60" evidence="6">
    <location>
        <begin position="31"/>
        <end position="162"/>
    </location>
</feature>
<evidence type="ECO:0000259" key="6">
    <source>
        <dbReference type="PROSITE" id="PS51935"/>
    </source>
</evidence>
<comment type="caution">
    <text evidence="7">The sequence shown here is derived from an EMBL/GenBank/DDBJ whole genome shotgun (WGS) entry which is preliminary data.</text>
</comment>
<reference evidence="7 8" key="1">
    <citation type="submission" date="2018-09" db="EMBL/GenBank/DDBJ databases">
        <title>Genomic Encyclopedia of Archaeal and Bacterial Type Strains, Phase II (KMG-II): from individual species to whole genera.</title>
        <authorList>
            <person name="Goeker M."/>
        </authorList>
    </citation>
    <scope>NUCLEOTIDE SEQUENCE [LARGE SCALE GENOMIC DNA]</scope>
    <source>
        <strain evidence="7 8">DSM 17008</strain>
    </source>
</reference>
<dbReference type="AlphaFoldDB" id="A0A419V986"/>
<evidence type="ECO:0000256" key="3">
    <source>
        <dbReference type="ARBA" id="ARBA00022801"/>
    </source>
</evidence>
<evidence type="ECO:0000256" key="1">
    <source>
        <dbReference type="ARBA" id="ARBA00007074"/>
    </source>
</evidence>